<reference evidence="1 2" key="1">
    <citation type="submission" date="2024-04" db="EMBL/GenBank/DDBJ databases">
        <authorList>
            <person name="Fracassetti M."/>
        </authorList>
    </citation>
    <scope>NUCLEOTIDE SEQUENCE [LARGE SCALE GENOMIC DNA]</scope>
</reference>
<dbReference type="CDD" id="cd09272">
    <property type="entry name" value="RNase_HI_RT_Ty1"/>
    <property type="match status" value="1"/>
</dbReference>
<keyword evidence="2" id="KW-1185">Reference proteome</keyword>
<dbReference type="EMBL" id="OZ034813">
    <property type="protein sequence ID" value="CAL1355980.1"/>
    <property type="molecule type" value="Genomic_DNA"/>
</dbReference>
<dbReference type="PANTHER" id="PTHR11439">
    <property type="entry name" value="GAG-POL-RELATED RETROTRANSPOSON"/>
    <property type="match status" value="1"/>
</dbReference>
<proteinExistence type="predicted"/>
<name>A0AAV2CHT7_9ROSI</name>
<organism evidence="1 2">
    <name type="scientific">Linum trigynum</name>
    <dbReference type="NCBI Taxonomy" id="586398"/>
    <lineage>
        <taxon>Eukaryota</taxon>
        <taxon>Viridiplantae</taxon>
        <taxon>Streptophyta</taxon>
        <taxon>Embryophyta</taxon>
        <taxon>Tracheophyta</taxon>
        <taxon>Spermatophyta</taxon>
        <taxon>Magnoliopsida</taxon>
        <taxon>eudicotyledons</taxon>
        <taxon>Gunneridae</taxon>
        <taxon>Pentapetalae</taxon>
        <taxon>rosids</taxon>
        <taxon>fabids</taxon>
        <taxon>Malpighiales</taxon>
        <taxon>Linaceae</taxon>
        <taxon>Linum</taxon>
    </lineage>
</organism>
<accession>A0AAV2CHT7</accession>
<dbReference type="Proteomes" id="UP001497516">
    <property type="component" value="Chromosome 1"/>
</dbReference>
<gene>
    <name evidence="1" type="ORF">LTRI10_LOCUS3706</name>
</gene>
<evidence type="ECO:0000313" key="1">
    <source>
        <dbReference type="EMBL" id="CAL1355980.1"/>
    </source>
</evidence>
<dbReference type="AlphaFoldDB" id="A0AAV2CHT7"/>
<evidence type="ECO:0000313" key="2">
    <source>
        <dbReference type="Proteomes" id="UP001497516"/>
    </source>
</evidence>
<protein>
    <submittedName>
        <fullName evidence="1">Uncharacterized protein</fullName>
    </submittedName>
</protein>
<sequence>MEAPTRQHLLAAKRILRYLKGTQGYGIWYKQGSGEDCLMGFTDSDYAGDSDDRKSTSGYIYFLAGGAVFWASKKQLVVTLSTTEAEFVAAAYCVAQGVWLRRILADIGWKSSVEKGTVIMCDYSSTIKLSKNPVLHGRSKHIDVRFHFLRELVRDEIVELRYCGTKEQVADIMTKGLSLEAFCRLREELGVCDVFGSEEGINDELKPAAEVLQFRGG</sequence>
<dbReference type="PANTHER" id="PTHR11439:SF517">
    <property type="entry name" value="CYSTEINE-RICH RLK (RECEPTOR-LIKE PROTEIN KINASE) 8"/>
    <property type="match status" value="1"/>
</dbReference>